<reference evidence="2" key="1">
    <citation type="submission" date="2023-01" db="EMBL/GenBank/DDBJ databases">
        <title>Genome assembly of the deep-sea coral Lophelia pertusa.</title>
        <authorList>
            <person name="Herrera S."/>
            <person name="Cordes E."/>
        </authorList>
    </citation>
    <scope>NUCLEOTIDE SEQUENCE</scope>
    <source>
        <strain evidence="2">USNM1676648</strain>
        <tissue evidence="2">Polyp</tissue>
    </source>
</reference>
<dbReference type="InterPro" id="IPR011993">
    <property type="entry name" value="PH-like_dom_sf"/>
</dbReference>
<feature type="domain" description="PH" evidence="1">
    <location>
        <begin position="1"/>
        <end position="92"/>
    </location>
</feature>
<proteinExistence type="predicted"/>
<dbReference type="OrthoDB" id="27389at2759"/>
<name>A0A9W9ZR43_9CNID</name>
<evidence type="ECO:0000259" key="1">
    <source>
        <dbReference type="PROSITE" id="PS50003"/>
    </source>
</evidence>
<evidence type="ECO:0000313" key="2">
    <source>
        <dbReference type="EMBL" id="KAJ7386222.1"/>
    </source>
</evidence>
<organism evidence="2 3">
    <name type="scientific">Desmophyllum pertusum</name>
    <dbReference type="NCBI Taxonomy" id="174260"/>
    <lineage>
        <taxon>Eukaryota</taxon>
        <taxon>Metazoa</taxon>
        <taxon>Cnidaria</taxon>
        <taxon>Anthozoa</taxon>
        <taxon>Hexacorallia</taxon>
        <taxon>Scleractinia</taxon>
        <taxon>Caryophylliina</taxon>
        <taxon>Caryophylliidae</taxon>
        <taxon>Desmophyllum</taxon>
    </lineage>
</organism>
<evidence type="ECO:0000313" key="3">
    <source>
        <dbReference type="Proteomes" id="UP001163046"/>
    </source>
</evidence>
<dbReference type="SUPFAM" id="SSF50729">
    <property type="entry name" value="PH domain-like"/>
    <property type="match status" value="1"/>
</dbReference>
<dbReference type="InterPro" id="IPR001849">
    <property type="entry name" value="PH_domain"/>
</dbReference>
<keyword evidence="3" id="KW-1185">Reference proteome</keyword>
<dbReference type="Gene3D" id="2.30.29.30">
    <property type="entry name" value="Pleckstrin-homology domain (PH domain)/Phosphotyrosine-binding domain (PTB)"/>
    <property type="match status" value="1"/>
</dbReference>
<dbReference type="PROSITE" id="PS50003">
    <property type="entry name" value="PH_DOMAIN"/>
    <property type="match status" value="1"/>
</dbReference>
<accession>A0A9W9ZR43</accession>
<gene>
    <name evidence="2" type="ORF">OS493_010617</name>
</gene>
<sequence length="100" mass="11757">MVHETVERHLFLFNNVLLIGMASENLITGKKTYKLKDSVPLAQAWITTPNAYYNNPPDTMFILGTPTQIYKFLAPSERDKEKWENKLKNILRRKNKHLLR</sequence>
<dbReference type="Proteomes" id="UP001163046">
    <property type="component" value="Unassembled WGS sequence"/>
</dbReference>
<protein>
    <recommendedName>
        <fullName evidence="1">PH domain-containing protein</fullName>
    </recommendedName>
</protein>
<dbReference type="InterPro" id="IPR047887">
    <property type="entry name" value="ARHGAP20_PH"/>
</dbReference>
<dbReference type="EMBL" id="MU825877">
    <property type="protein sequence ID" value="KAJ7386222.1"/>
    <property type="molecule type" value="Genomic_DNA"/>
</dbReference>
<dbReference type="Pfam" id="PF22286">
    <property type="entry name" value="RHG20_PH"/>
    <property type="match status" value="1"/>
</dbReference>
<comment type="caution">
    <text evidence="2">The sequence shown here is derived from an EMBL/GenBank/DDBJ whole genome shotgun (WGS) entry which is preliminary data.</text>
</comment>
<dbReference type="AlphaFoldDB" id="A0A9W9ZR43"/>